<dbReference type="Pfam" id="PF07727">
    <property type="entry name" value="RVT_2"/>
    <property type="match status" value="1"/>
</dbReference>
<proteinExistence type="predicted"/>
<evidence type="ECO:0000259" key="2">
    <source>
        <dbReference type="Pfam" id="PF07727"/>
    </source>
</evidence>
<dbReference type="AlphaFoldDB" id="A0A8X6MHX4"/>
<feature type="domain" description="Reverse transcriptase Ty1/copia-type" evidence="2">
    <location>
        <begin position="62"/>
        <end position="157"/>
    </location>
</feature>
<gene>
    <name evidence="3" type="ORF">NPIL_495401</name>
</gene>
<feature type="region of interest" description="Disordered" evidence="1">
    <location>
        <begin position="1"/>
        <end position="24"/>
    </location>
</feature>
<name>A0A8X6MHX4_NEPPI</name>
<evidence type="ECO:0000313" key="3">
    <source>
        <dbReference type="EMBL" id="GFS54892.1"/>
    </source>
</evidence>
<dbReference type="OrthoDB" id="411615at2759"/>
<dbReference type="InterPro" id="IPR013103">
    <property type="entry name" value="RVT_2"/>
</dbReference>
<accession>A0A8X6MHX4</accession>
<evidence type="ECO:0000313" key="4">
    <source>
        <dbReference type="Proteomes" id="UP000887013"/>
    </source>
</evidence>
<evidence type="ECO:0000256" key="1">
    <source>
        <dbReference type="SAM" id="MobiDB-lite"/>
    </source>
</evidence>
<organism evidence="3 4">
    <name type="scientific">Nephila pilipes</name>
    <name type="common">Giant wood spider</name>
    <name type="synonym">Nephila maculata</name>
    <dbReference type="NCBI Taxonomy" id="299642"/>
    <lineage>
        <taxon>Eukaryota</taxon>
        <taxon>Metazoa</taxon>
        <taxon>Ecdysozoa</taxon>
        <taxon>Arthropoda</taxon>
        <taxon>Chelicerata</taxon>
        <taxon>Arachnida</taxon>
        <taxon>Araneae</taxon>
        <taxon>Araneomorphae</taxon>
        <taxon>Entelegynae</taxon>
        <taxon>Araneoidea</taxon>
        <taxon>Nephilidae</taxon>
        <taxon>Nephila</taxon>
    </lineage>
</organism>
<reference evidence="3" key="1">
    <citation type="submission" date="2020-08" db="EMBL/GenBank/DDBJ databases">
        <title>Multicomponent nature underlies the extraordinary mechanical properties of spider dragline silk.</title>
        <authorList>
            <person name="Kono N."/>
            <person name="Nakamura H."/>
            <person name="Mori M."/>
            <person name="Yoshida Y."/>
            <person name="Ohtoshi R."/>
            <person name="Malay A.D."/>
            <person name="Moran D.A.P."/>
            <person name="Tomita M."/>
            <person name="Numata K."/>
            <person name="Arakawa K."/>
        </authorList>
    </citation>
    <scope>NUCLEOTIDE SEQUENCE</scope>
</reference>
<dbReference type="EMBL" id="BMAW01046337">
    <property type="protein sequence ID" value="GFS54892.1"/>
    <property type="molecule type" value="Genomic_DNA"/>
</dbReference>
<comment type="caution">
    <text evidence="3">The sequence shown here is derived from an EMBL/GenBank/DDBJ whole genome shotgun (WGS) entry which is preliminary data.</text>
</comment>
<keyword evidence="4" id="KW-1185">Reference proteome</keyword>
<sequence>MEPSILPRRSSQPNKGKPSDILGYLANENRNDSENYKEALSRSGKNKWFEAIEEEMKSLYNNHTLGLVKLPKGNKPVGCKWTFQIIFDQDGNIMQCRARLVAKGYNQKFEIDYDETFAPVAKHTTIRAFLTFAVYKTMHVKHIDVKKAFLPRDLHEEK</sequence>
<dbReference type="Proteomes" id="UP000887013">
    <property type="component" value="Unassembled WGS sequence"/>
</dbReference>
<protein>
    <submittedName>
        <fullName evidence="3">Retrovirus-related Pol polyprotein from transposon TNT 1-94</fullName>
    </submittedName>
</protein>